<evidence type="ECO:0000256" key="4">
    <source>
        <dbReference type="ARBA" id="ARBA00022741"/>
    </source>
</evidence>
<dbReference type="InterPro" id="IPR011009">
    <property type="entry name" value="Kinase-like_dom_sf"/>
</dbReference>
<dbReference type="PROSITE" id="PS00107">
    <property type="entry name" value="PROTEIN_KINASE_ATP"/>
    <property type="match status" value="1"/>
</dbReference>
<keyword evidence="6 7" id="KW-0067">ATP-binding</keyword>
<evidence type="ECO:0000259" key="9">
    <source>
        <dbReference type="PROSITE" id="PS50011"/>
    </source>
</evidence>
<evidence type="ECO:0000256" key="1">
    <source>
        <dbReference type="ARBA" id="ARBA00006692"/>
    </source>
</evidence>
<evidence type="ECO:0000313" key="10">
    <source>
        <dbReference type="EMBL" id="KAK4825720.1"/>
    </source>
</evidence>
<organism evidence="10 11">
    <name type="scientific">Mycteria americana</name>
    <name type="common">Wood stork</name>
    <dbReference type="NCBI Taxonomy" id="33587"/>
    <lineage>
        <taxon>Eukaryota</taxon>
        <taxon>Metazoa</taxon>
        <taxon>Chordata</taxon>
        <taxon>Craniata</taxon>
        <taxon>Vertebrata</taxon>
        <taxon>Euteleostomi</taxon>
        <taxon>Archelosauria</taxon>
        <taxon>Archosauria</taxon>
        <taxon>Dinosauria</taxon>
        <taxon>Saurischia</taxon>
        <taxon>Theropoda</taxon>
        <taxon>Coelurosauria</taxon>
        <taxon>Aves</taxon>
        <taxon>Neognathae</taxon>
        <taxon>Neoaves</taxon>
        <taxon>Aequornithes</taxon>
        <taxon>Ciconiiformes</taxon>
        <taxon>Ciconiidae</taxon>
        <taxon>Mycteria</taxon>
    </lineage>
</organism>
<dbReference type="Proteomes" id="UP001333110">
    <property type="component" value="Unassembled WGS sequence"/>
</dbReference>
<evidence type="ECO:0000256" key="6">
    <source>
        <dbReference type="ARBA" id="ARBA00022840"/>
    </source>
</evidence>
<evidence type="ECO:0000256" key="3">
    <source>
        <dbReference type="ARBA" id="ARBA00022679"/>
    </source>
</evidence>
<dbReference type="FunFam" id="3.30.200.20:FF:000196">
    <property type="entry name" value="Myosin light chain kinase family, member 4"/>
    <property type="match status" value="1"/>
</dbReference>
<proteinExistence type="inferred from homology"/>
<dbReference type="InterPro" id="IPR000719">
    <property type="entry name" value="Prot_kinase_dom"/>
</dbReference>
<dbReference type="PROSITE" id="PS50011">
    <property type="entry name" value="PROTEIN_KINASE_DOM"/>
    <property type="match status" value="1"/>
</dbReference>
<reference evidence="10 11" key="1">
    <citation type="journal article" date="2023" name="J. Hered.">
        <title>Chromosome-level genome of the wood stork (Mycteria americana) provides insight into avian chromosome evolution.</title>
        <authorList>
            <person name="Flamio R. Jr."/>
            <person name="Ramstad K.M."/>
        </authorList>
    </citation>
    <scope>NUCLEOTIDE SEQUENCE [LARGE SCALE GENOMIC DNA]</scope>
    <source>
        <strain evidence="10">JAX WOST 10</strain>
    </source>
</reference>
<dbReference type="InterPro" id="IPR008271">
    <property type="entry name" value="Ser/Thr_kinase_AS"/>
</dbReference>
<keyword evidence="4 7" id="KW-0547">Nucleotide-binding</keyword>
<sequence length="567" mass="64321">MHVFSEKTADALLKKKSEKVIKEKSYLNDMGTKEKKPPDSRVGEESKCLVENAIEVMLSAQPYFNIVTLRELLTDSLVICLLTGGAIQKSQSCSQEEVDKLNKENAERESSVLLEMDPPKFHNEGPEEKGRSLAFESYYKYRRSSVRKSFTTEKRQEEDAVDDACRRITGQEIESESPGDGERKEEHQVSGDERHEERENEGEGNADKSEKEVEEPPAPSPNEDEAGQSHDQEAPEGRCKGCEKGTGNYSSVTEQTYQFEHSGSNDSSTPPAPFDHRIVSAKRVGISSYYNVSENEILGGGRFGQVHKCEEKATGLKLAAKIIKAKGPKQKDEVKNEINVMNQLNHVNLIQLYDAFESKNDIVLVMEYVEGGELFDRIIDENCNLTEMDTILFIKQICEGIQYMHQMYILHLDLKPENILCVNRAANQIKIIDFGLARRYKPREKLRVNFGTPEFLAPEVVNYEFVSFPTDMWSVGVIAYMLLSGLSPFLGDDDNETLNNILSCSWDFEDEEFQGVSDQAKDFISKLLIKEKCWRISATAALKHPWLSDHKLHCRLQVPKFKYPCAL</sequence>
<feature type="compositionally biased region" description="Basic and acidic residues" evidence="8">
    <location>
        <begin position="227"/>
        <end position="243"/>
    </location>
</feature>
<protein>
    <recommendedName>
        <fullName evidence="9">Protein kinase domain-containing protein</fullName>
    </recommendedName>
</protein>
<dbReference type="FunFam" id="1.10.510.10:FF:000135">
    <property type="entry name" value="Putative myosin light chain kinase 3"/>
    <property type="match status" value="1"/>
</dbReference>
<dbReference type="Gene3D" id="3.30.200.20">
    <property type="entry name" value="Phosphorylase Kinase, domain 1"/>
    <property type="match status" value="1"/>
</dbReference>
<keyword evidence="11" id="KW-1185">Reference proteome</keyword>
<feature type="compositionally biased region" description="Basic and acidic residues" evidence="8">
    <location>
        <begin position="150"/>
        <end position="166"/>
    </location>
</feature>
<feature type="region of interest" description="Disordered" evidence="8">
    <location>
        <begin position="146"/>
        <end position="243"/>
    </location>
</feature>
<dbReference type="Gene3D" id="1.10.510.10">
    <property type="entry name" value="Transferase(Phosphotransferase) domain 1"/>
    <property type="match status" value="1"/>
</dbReference>
<dbReference type="CDD" id="cd14193">
    <property type="entry name" value="STKc_MLCK4"/>
    <property type="match status" value="1"/>
</dbReference>
<evidence type="ECO:0000256" key="8">
    <source>
        <dbReference type="SAM" id="MobiDB-lite"/>
    </source>
</evidence>
<evidence type="ECO:0000256" key="5">
    <source>
        <dbReference type="ARBA" id="ARBA00022777"/>
    </source>
</evidence>
<dbReference type="GO" id="GO:0005524">
    <property type="term" value="F:ATP binding"/>
    <property type="evidence" value="ECO:0007669"/>
    <property type="project" value="UniProtKB-UniRule"/>
</dbReference>
<dbReference type="AlphaFoldDB" id="A0AAN7NGZ1"/>
<keyword evidence="3" id="KW-0808">Transferase</keyword>
<keyword evidence="2" id="KW-0723">Serine/threonine-protein kinase</keyword>
<feature type="compositionally biased region" description="Basic and acidic residues" evidence="8">
    <location>
        <begin position="117"/>
        <end position="129"/>
    </location>
</feature>
<evidence type="ECO:0000256" key="2">
    <source>
        <dbReference type="ARBA" id="ARBA00022527"/>
    </source>
</evidence>
<dbReference type="InterPro" id="IPR017441">
    <property type="entry name" value="Protein_kinase_ATP_BS"/>
</dbReference>
<feature type="binding site" evidence="7">
    <location>
        <position position="321"/>
    </location>
    <ligand>
        <name>ATP</name>
        <dbReference type="ChEBI" id="CHEBI:30616"/>
    </ligand>
</feature>
<comment type="similarity">
    <text evidence="1">Belongs to the protein kinase superfamily. CAMK Ser/Thr protein kinase family.</text>
</comment>
<keyword evidence="5" id="KW-0418">Kinase</keyword>
<feature type="domain" description="Protein kinase" evidence="9">
    <location>
        <begin position="292"/>
        <end position="547"/>
    </location>
</feature>
<name>A0AAN7NGZ1_MYCAM</name>
<dbReference type="SMART" id="SM00220">
    <property type="entry name" value="S_TKc"/>
    <property type="match status" value="1"/>
</dbReference>
<feature type="compositionally biased region" description="Basic and acidic residues" evidence="8">
    <location>
        <begin position="180"/>
        <end position="198"/>
    </location>
</feature>
<dbReference type="GO" id="GO:0004674">
    <property type="term" value="F:protein serine/threonine kinase activity"/>
    <property type="evidence" value="ECO:0007669"/>
    <property type="project" value="UniProtKB-KW"/>
</dbReference>
<dbReference type="Pfam" id="PF00069">
    <property type="entry name" value="Pkinase"/>
    <property type="match status" value="1"/>
</dbReference>
<feature type="region of interest" description="Disordered" evidence="8">
    <location>
        <begin position="92"/>
        <end position="129"/>
    </location>
</feature>
<evidence type="ECO:0000256" key="7">
    <source>
        <dbReference type="PROSITE-ProRule" id="PRU10141"/>
    </source>
</evidence>
<feature type="compositionally biased region" description="Basic and acidic residues" evidence="8">
    <location>
        <begin position="97"/>
        <end position="110"/>
    </location>
</feature>
<dbReference type="EMBL" id="JAUNZN010000002">
    <property type="protein sequence ID" value="KAK4825720.1"/>
    <property type="molecule type" value="Genomic_DNA"/>
</dbReference>
<accession>A0AAN7NGZ1</accession>
<dbReference type="SUPFAM" id="SSF56112">
    <property type="entry name" value="Protein kinase-like (PK-like)"/>
    <property type="match status" value="1"/>
</dbReference>
<evidence type="ECO:0000313" key="11">
    <source>
        <dbReference type="Proteomes" id="UP001333110"/>
    </source>
</evidence>
<gene>
    <name evidence="10" type="ORF">QYF61_002138</name>
</gene>
<comment type="caution">
    <text evidence="10">The sequence shown here is derived from an EMBL/GenBank/DDBJ whole genome shotgun (WGS) entry which is preliminary data.</text>
</comment>
<dbReference type="PANTHER" id="PTHR24347">
    <property type="entry name" value="SERINE/THREONINE-PROTEIN KINASE"/>
    <property type="match status" value="1"/>
</dbReference>
<dbReference type="PROSITE" id="PS00108">
    <property type="entry name" value="PROTEIN_KINASE_ST"/>
    <property type="match status" value="1"/>
</dbReference>